<dbReference type="EMBL" id="FMUH01000009">
    <property type="protein sequence ID" value="SCX60464.1"/>
    <property type="molecule type" value="Genomic_DNA"/>
</dbReference>
<proteinExistence type="predicted"/>
<dbReference type="Proteomes" id="UP000198981">
    <property type="component" value="Unassembled WGS sequence"/>
</dbReference>
<sequence>MTNEPTPPGKFRRRRANFSGGRSRRHVVYVAPAEGDLLAQLAEQQGVTVPRLLVESALAGDRETASARRDAIVELFAVRRLLAAVSNNVNQVARHANATEDFPADAAAVLAAVRRLVPRIDGAVDALAEPVRAREILEAARAGATPESAPETDWSSTLAEPDEGDQR</sequence>
<evidence type="ECO:0000313" key="4">
    <source>
        <dbReference type="Proteomes" id="UP000198981"/>
    </source>
</evidence>
<dbReference type="AlphaFoldDB" id="A0A1G4Z454"/>
<keyword evidence="4" id="KW-1185">Reference proteome</keyword>
<feature type="domain" description="Bacterial mobilisation" evidence="2">
    <location>
        <begin position="82"/>
        <end position="121"/>
    </location>
</feature>
<protein>
    <submittedName>
        <fullName evidence="3">Mobilisation protein (MobC)</fullName>
    </submittedName>
</protein>
<evidence type="ECO:0000313" key="3">
    <source>
        <dbReference type="EMBL" id="SCX60464.1"/>
    </source>
</evidence>
<accession>A0A1G4Z454</accession>
<dbReference type="OrthoDB" id="3636113at2"/>
<name>A0A1G4Z454_9ACTN</name>
<dbReference type="Pfam" id="PF05713">
    <property type="entry name" value="MobC"/>
    <property type="match status" value="1"/>
</dbReference>
<evidence type="ECO:0000259" key="2">
    <source>
        <dbReference type="Pfam" id="PF05713"/>
    </source>
</evidence>
<dbReference type="InterPro" id="IPR008687">
    <property type="entry name" value="MobC"/>
</dbReference>
<gene>
    <name evidence="3" type="ORF">SAMN03159343_4101</name>
</gene>
<evidence type="ECO:0000256" key="1">
    <source>
        <dbReference type="SAM" id="MobiDB-lite"/>
    </source>
</evidence>
<feature type="region of interest" description="Disordered" evidence="1">
    <location>
        <begin position="139"/>
        <end position="167"/>
    </location>
</feature>
<reference evidence="4" key="1">
    <citation type="submission" date="2016-10" db="EMBL/GenBank/DDBJ databases">
        <authorList>
            <person name="Varghese N."/>
            <person name="Submissions S."/>
        </authorList>
    </citation>
    <scope>NUCLEOTIDE SEQUENCE [LARGE SCALE GENOMIC DNA]</scope>
    <source>
        <strain evidence="4">DSM 45722</strain>
    </source>
</reference>
<dbReference type="STRING" id="1960309.SAMN03159343_4101"/>
<dbReference type="RefSeq" id="WP_092807866.1">
    <property type="nucleotide sequence ID" value="NZ_FMUH01000009.1"/>
</dbReference>
<organism evidence="3 4">
    <name type="scientific">Klenkia marina</name>
    <dbReference type="NCBI Taxonomy" id="1960309"/>
    <lineage>
        <taxon>Bacteria</taxon>
        <taxon>Bacillati</taxon>
        <taxon>Actinomycetota</taxon>
        <taxon>Actinomycetes</taxon>
        <taxon>Geodermatophilales</taxon>
        <taxon>Geodermatophilaceae</taxon>
        <taxon>Klenkia</taxon>
    </lineage>
</organism>